<dbReference type="InterPro" id="IPR010836">
    <property type="entry name" value="SapC"/>
</dbReference>
<dbReference type="OrthoDB" id="9806524at2"/>
<dbReference type="Pfam" id="PF07277">
    <property type="entry name" value="SapC"/>
    <property type="match status" value="1"/>
</dbReference>
<evidence type="ECO:0008006" key="3">
    <source>
        <dbReference type="Google" id="ProtNLM"/>
    </source>
</evidence>
<dbReference type="STRING" id="1524254.PHACT_09505"/>
<dbReference type="RefSeq" id="WP_070117330.1">
    <property type="nucleotide sequence ID" value="NZ_MASR01000001.1"/>
</dbReference>
<proteinExistence type="predicted"/>
<protein>
    <recommendedName>
        <fullName evidence="3">Peptidase</fullName>
    </recommendedName>
</protein>
<gene>
    <name evidence="1" type="ORF">PHACT_09505</name>
</gene>
<reference evidence="2" key="1">
    <citation type="submission" date="2016-07" db="EMBL/GenBank/DDBJ databases">
        <authorList>
            <person name="Florea S."/>
            <person name="Webb J.S."/>
            <person name="Jaromczyk J."/>
            <person name="Schardl C.L."/>
        </authorList>
    </citation>
    <scope>NUCLEOTIDE SEQUENCE [LARGE SCALE GENOMIC DNA]</scope>
    <source>
        <strain evidence="2">KCTC 42131</strain>
    </source>
</reference>
<dbReference type="AlphaFoldDB" id="A0A1E8CLP4"/>
<organism evidence="1 2">
    <name type="scientific">Pseudohongiella acticola</name>
    <dbReference type="NCBI Taxonomy" id="1524254"/>
    <lineage>
        <taxon>Bacteria</taxon>
        <taxon>Pseudomonadati</taxon>
        <taxon>Pseudomonadota</taxon>
        <taxon>Gammaproteobacteria</taxon>
        <taxon>Pseudomonadales</taxon>
        <taxon>Pseudohongiellaceae</taxon>
        <taxon>Pseudohongiella</taxon>
    </lineage>
</organism>
<keyword evidence="2" id="KW-1185">Reference proteome</keyword>
<comment type="caution">
    <text evidence="1">The sequence shown here is derived from an EMBL/GenBank/DDBJ whole genome shotgun (WGS) entry which is preliminary data.</text>
</comment>
<accession>A0A1E8CLP4</accession>
<dbReference type="Proteomes" id="UP000175669">
    <property type="component" value="Unassembled WGS sequence"/>
</dbReference>
<evidence type="ECO:0000313" key="2">
    <source>
        <dbReference type="Proteomes" id="UP000175669"/>
    </source>
</evidence>
<name>A0A1E8CLP4_9GAMM</name>
<sequence>MSSWVAVSRTEHANSHWRARKGYEHAADHQVLPILFTELAKLVPHYVLGFIKREDDSFQAVALVGLGGPRNVYVTSDSLWLCDYVPAAIRGYPFSFQYDPEGKAVLCVREDHLSDDKDLPRIFTDDGKLDQLAAETLDFINKCEGSRIQTDKATADLAAAGVIESWPISIGRGEGQEPLKISGLHRINEEALNKLEAEPFAQMRMSGALPLAYAQLLSMAQMAQLTNRAEYLAKAKQGTADADLSGLFSNEDSGSLNFDAFETLNDNTESK</sequence>
<evidence type="ECO:0000313" key="1">
    <source>
        <dbReference type="EMBL" id="OFE13348.1"/>
    </source>
</evidence>
<dbReference type="EMBL" id="MASR01000001">
    <property type="protein sequence ID" value="OFE13348.1"/>
    <property type="molecule type" value="Genomic_DNA"/>
</dbReference>